<dbReference type="InterPro" id="IPR036940">
    <property type="entry name" value="PI3/4_kinase_cat_sf"/>
</dbReference>
<dbReference type="SUPFAM" id="SSF48371">
    <property type="entry name" value="ARM repeat"/>
    <property type="match status" value="2"/>
</dbReference>
<dbReference type="SMART" id="SM00146">
    <property type="entry name" value="PI3Kc"/>
    <property type="match status" value="1"/>
</dbReference>
<sequence length="3112" mass="353345">MPNMEQWEALLEVYPEPADPKSCNKAIRTADNLLKKDLADFEIERILDTLLYQPVCLLGTISSYHSVDSWCHVVRETFKLLADVVTKHSETVQPYCEDIIRICPLQFDSEGQKNALLCLERVARVYPCDGTLAARLINQLEYSDVCKTQLALIVGTVCECHPETVEHEVTRIWRIYLRMLESKKNSDTLTSAILQGLSGLFHSFGPHLPTSELNLFYDTLIKYIDTSKCNKVIITILEKYAYLFKERLSADVNIRRWLWETVRDKKDNAIALRTIYEAAVDVLNKDRAQNVLNSEVLPRAEATDTNTKFTALRILVYMERKGFSFGDLARLTDIHSLEFQLRCGSISYDIAEEISWCIESNLANSDKLLQTAILFYENLPNSKRVDVISRGILEAPDDVRADSIVFLTTETIQPSDTGDGVLKYIEVWRNLMMGTHPASGKVLEEFVAHVTFVLETFFEEGGEEVPDRLSSLLSLTSQLVPLSPPQAVDVWAALAPPVGRCEAATALATLAAIAEHLSDSDSLGDVCKGIEISRCKDEATLCAACLLVIRAPAEPEQVLLALQVIFSRNDVEWKTFLEGLEKLNYLIVERRECLDEDRLHNVIRSVEKLRVRIDLAQRDGRVLHRRILMFLGKYGRKTDVNNNRRTSSSVIAKLKDALSLRIPHADQGKDVKINLRSVLELAVEEGETDVLYQLLTVLCAHPNITSSSKTGEAICAGVALVCRAVCSRLAAGGRVRGVALHHAALRASPRALPALLQYISEETSPGARRMLTELVGVVLQSGSDEGLHTAAERAQLMLASTHSITRRAGLDITDILLSALKRNDSLTRTLLPRILELISSTNELETVSTFELASRTYVEKIALFDVTALRELMKNIINNLMVHRKLNTESDIKIYNNLTAKSLSFIKEAIESEKQECAIIYDSFFDVYDCKNFELYQCIYVLATMRNRIGLHSSYYSNMLTRSDLLERVYAIEDFDVDASSAGPDLFKLDAVLMFFIEYAANLLELHYKKTVDFLAKIIKNLKSENVIHSHKILENCIAKYRNILKFIPSSVQSSFEDWCQRLPLEKITLCVIKQYPEKSSVTTVKALSILLSVFESKPILKEVENWHTSILSNYHRVETRHMSFLTDCLTVAVRYLTDADVKSTILEGVNLKGVRNERVGIKFCTRFIHVLVPFLNRILLEPGLEECCSILDDIVRFYVRKRSLDASEVVILVDKLWPVYEARTNFHQKRRLLYNMSCLPKKLGPDSNPLRWVADQLASDTSRECKTSLVTVLPSGEGFSACYAQFASSCLPATLAEVRGGARAALRAALDALAANGDLKLLDIVLTLADSDDTRGWWDEAMACCAASLARSERMEMYEAAYRRCWGGLTLGVCQRIMVPLLRYATPAFCERFFSTTIQDLLRKLRLIPRVSAASLSLYHKCVVDRIRALTLLQVAFEKIPLQSLQSPQAILYSETEVKDPYYLIREGCKLCVTLRLEDCPAAADDALRADFKRFQYKMYNCLSAAICKRRPVEKFYESILSRQAWSRLCDESVTYKLPIFRSKRKTRHSVSVEVGQGGDYLSSGSVRTRMFLRTLSDDPLNYDLTTHEEFTQVVTQDLELTDNELSQHACAATLTAVVAHVAAHSHTQWLRELVAALDELHDNTRWLLAQAIINCKEELRQHANVLCPALLKLVANTPREEGGRKRLNGLHVDILDTVTKWCEDPECGGVLIPNSSHGHLNTAIEYLVCTTIDIGERFLLDLVEKLIELYGNDVTVPWRCFEGFLEGSPIDSYQNKNSLSILKRLTKRKIYIPELVPTLVKYDKYWSQEYKMAELFGLAVMLESDKEAAMRQFKKILDRTRQKIDEYVKILYYAQQGCPGICDERQFRTIVDQTPKVKPLKSKCLQIISKYISQKLSPDEYITSMFDTIELNELLSSTDNIEAMGVVKSGFHLMEEGIKRRAVMQIAEYCHHPEVKVRQAAYEVMVKAFEDLLNSVVSASEGSPPAKKIKKKALDILNMVHGDAYAHTVLSRVANTDNVACDVIRRLTSGDLRVRFAECLLLCLYMPLTNHHRVSPKIPLLEMLFGELRTNEQFLEAKLSNEPLDNQSPTDDIIRTASSKLLTKSAMFQGSFRTYRTSTYSGRTRQSKAPTDPGIDVQITIDSILDALLTFAKNNTEVQRALTVEIFKALGNGSGSSLYKDTAEQLAAMLALPPSDVTPLLVQLARVTVDCRIDGFQDTVLKLKETTARTEGEEVTRCLYEEVRLRCLGPEQFVLGSISHESDVNMRCETNDFSLKDLISCFGNLSNWNKLTIQQKCDIQNCGLPSFWTDVSTFKRELERYEVNSTKNWFDKMVTLYKKGCERDSERWLSEMDRWPVKRFDVSAVTEAISWNSEKPPTSDIHRSDCLAEWAARLQIRCAYKPSHDTDSSVESQTNDAASRSHELLWCVRANEMALPALTLQCVRRNERLLEDDERPAWEYQKLLALRAIGLKDNDSSHLREALRIAESNAAMLTGDVPKIVGFHQLVLSLHQDLNSLTLDKVQNVMNNIDVQYVGMSVTNKQTLRSLYELAMNFYNDSWPNEACSDRDALLQNMAGILNRVASSNPGDADMYLAVVLNRLDSYDGRTLDDRLARVLLDQFQRLLPYLDEFSREQMRTCWNLFPPRVLAEYNLQELFDDGIEMYKKYFALIRDPKHSLRQYCKELLDALNRNDRRGYGTIFCRIRDMLDNPYGGTTYQLLRRQRDVLYNVEDFSMPKQDIQNVLKQLRTELEEDTTTLRLSQLCPSLALASQRGCEWDAYISRFLSLGPLKVVKFDERVSIFVDSVRRPAVVSVLTSDGCRRRCLFKAGESLRLDAAAHRVSRLLRDVRTYNVTPLSEDSGLVEFLVDHERVYSLISSKCRLNNVKMSLPHASDKDLIFDNVPAYTLRAALEDHSSSLQDFIAKKSKFQDTLASATVHGWLLGLGDRHLENILCSTTDGAVCYVDWGASLQYGSHELLPARLTRNLLAVCDPQVLESRIQDLMTSLRDSHKLYSTFIKMSFKWMGPEFDEKFVYIQNILSGAALSWHITRTVIEKSERKDKKQYLKLLDQVFQDYCKKDLYSVLEQVSCLLRHCTDPRILSVTRTNWEPWT</sequence>
<dbReference type="Pfam" id="PF08163">
    <property type="entry name" value="DNAPKcs_CC3"/>
    <property type="match status" value="1"/>
</dbReference>
<dbReference type="GeneID" id="113513711"/>
<dbReference type="Gene3D" id="3.30.1010.10">
    <property type="entry name" value="Phosphatidylinositol 3-kinase Catalytic Subunit, Chain A, domain 4"/>
    <property type="match status" value="1"/>
</dbReference>
<dbReference type="InterPro" id="IPR050517">
    <property type="entry name" value="DDR_Repair_Kinase"/>
</dbReference>
<keyword evidence="3" id="KW-0234">DNA repair</keyword>
<keyword evidence="3" id="KW-0227">DNA damage</keyword>
<dbReference type="Pfam" id="PF00454">
    <property type="entry name" value="PI3_PI4_kinase"/>
    <property type="match status" value="1"/>
</dbReference>
<keyword evidence="2" id="KW-0418">Kinase</keyword>
<dbReference type="InterPro" id="IPR000403">
    <property type="entry name" value="PI3/4_kinase_cat_dom"/>
</dbReference>
<dbReference type="InterPro" id="IPR011009">
    <property type="entry name" value="Kinase-like_dom_sf"/>
</dbReference>
<dbReference type="SMART" id="SM01344">
    <property type="entry name" value="NUC194"/>
    <property type="match status" value="1"/>
</dbReference>
<evidence type="ECO:0000256" key="1">
    <source>
        <dbReference type="ARBA" id="ARBA00022679"/>
    </source>
</evidence>
<evidence type="ECO:0000313" key="5">
    <source>
        <dbReference type="Proteomes" id="UP001652740"/>
    </source>
</evidence>
<protein>
    <submittedName>
        <fullName evidence="6">Uncharacterized protein LOC113513711 isoform X1</fullName>
    </submittedName>
</protein>
<evidence type="ECO:0000256" key="2">
    <source>
        <dbReference type="ARBA" id="ARBA00022777"/>
    </source>
</evidence>
<dbReference type="Gene3D" id="1.10.1070.11">
    <property type="entry name" value="Phosphatidylinositol 3-/4-kinase, catalytic domain"/>
    <property type="match status" value="1"/>
</dbReference>
<dbReference type="PROSITE" id="PS00916">
    <property type="entry name" value="PI3_4_KINASE_2"/>
    <property type="match status" value="1"/>
</dbReference>
<name>A0ABM3N122_GALME</name>
<dbReference type="PANTHER" id="PTHR11139">
    <property type="entry name" value="ATAXIA TELANGIECTASIA MUTATED ATM -RELATED"/>
    <property type="match status" value="1"/>
</dbReference>
<dbReference type="PANTHER" id="PTHR11139:SF68">
    <property type="entry name" value="DNA-DEPENDENT PROTEIN KINASE CATALYTIC SUBUNIT"/>
    <property type="match status" value="1"/>
</dbReference>
<evidence type="ECO:0000259" key="4">
    <source>
        <dbReference type="PROSITE" id="PS50290"/>
    </source>
</evidence>
<keyword evidence="1" id="KW-0808">Transferase</keyword>
<evidence type="ECO:0000256" key="3">
    <source>
        <dbReference type="ARBA" id="ARBA00023204"/>
    </source>
</evidence>
<feature type="domain" description="PI3K/PI4K catalytic" evidence="4">
    <location>
        <begin position="2778"/>
        <end position="3092"/>
    </location>
</feature>
<reference evidence="6" key="1">
    <citation type="submission" date="2025-08" db="UniProtKB">
        <authorList>
            <consortium name="RefSeq"/>
        </authorList>
    </citation>
    <scope>IDENTIFICATION</scope>
    <source>
        <tissue evidence="6">Whole larvae</tissue>
    </source>
</reference>
<dbReference type="Proteomes" id="UP001652740">
    <property type="component" value="Unplaced"/>
</dbReference>
<proteinExistence type="predicted"/>
<dbReference type="InterPro" id="IPR012582">
    <property type="entry name" value="DNAPKcs_CC3"/>
</dbReference>
<dbReference type="InterPro" id="IPR018936">
    <property type="entry name" value="PI3/4_kinase_CS"/>
</dbReference>
<accession>A0ABM3N122</accession>
<organism evidence="5 6">
    <name type="scientific">Galleria mellonella</name>
    <name type="common">Greater wax moth</name>
    <dbReference type="NCBI Taxonomy" id="7137"/>
    <lineage>
        <taxon>Eukaryota</taxon>
        <taxon>Metazoa</taxon>
        <taxon>Ecdysozoa</taxon>
        <taxon>Arthropoda</taxon>
        <taxon>Hexapoda</taxon>
        <taxon>Insecta</taxon>
        <taxon>Pterygota</taxon>
        <taxon>Neoptera</taxon>
        <taxon>Endopterygota</taxon>
        <taxon>Lepidoptera</taxon>
        <taxon>Glossata</taxon>
        <taxon>Ditrysia</taxon>
        <taxon>Pyraloidea</taxon>
        <taxon>Pyralidae</taxon>
        <taxon>Galleriinae</taxon>
        <taxon>Galleria</taxon>
    </lineage>
</organism>
<gene>
    <name evidence="6" type="primary">LOC113513711</name>
</gene>
<dbReference type="InterPro" id="IPR016024">
    <property type="entry name" value="ARM-type_fold"/>
</dbReference>
<dbReference type="RefSeq" id="XP_052757245.1">
    <property type="nucleotide sequence ID" value="XM_052901285.1"/>
</dbReference>
<evidence type="ECO:0000313" key="6">
    <source>
        <dbReference type="RefSeq" id="XP_052757245.1"/>
    </source>
</evidence>
<keyword evidence="5" id="KW-1185">Reference proteome</keyword>
<dbReference type="SUPFAM" id="SSF56112">
    <property type="entry name" value="Protein kinase-like (PK-like)"/>
    <property type="match status" value="1"/>
</dbReference>
<dbReference type="PROSITE" id="PS50290">
    <property type="entry name" value="PI3_4_KINASE_3"/>
    <property type="match status" value="1"/>
</dbReference>